<dbReference type="FunFam" id="3.50.50.60:FF:000021">
    <property type="entry name" value="Ubiquinone biosynthesis monooxygenase COQ6"/>
    <property type="match status" value="1"/>
</dbReference>
<reference evidence="13" key="1">
    <citation type="journal article" date="2020" name="Stud. Mycol.">
        <title>101 Dothideomycetes genomes: a test case for predicting lifestyles and emergence of pathogens.</title>
        <authorList>
            <person name="Haridas S."/>
            <person name="Albert R."/>
            <person name="Binder M."/>
            <person name="Bloem J."/>
            <person name="Labutti K."/>
            <person name="Salamov A."/>
            <person name="Andreopoulos B."/>
            <person name="Baker S."/>
            <person name="Barry K."/>
            <person name="Bills G."/>
            <person name="Bluhm B."/>
            <person name="Cannon C."/>
            <person name="Castanera R."/>
            <person name="Culley D."/>
            <person name="Daum C."/>
            <person name="Ezra D."/>
            <person name="Gonzalez J."/>
            <person name="Henrissat B."/>
            <person name="Kuo A."/>
            <person name="Liang C."/>
            <person name="Lipzen A."/>
            <person name="Lutzoni F."/>
            <person name="Magnuson J."/>
            <person name="Mondo S."/>
            <person name="Nolan M."/>
            <person name="Ohm R."/>
            <person name="Pangilinan J."/>
            <person name="Park H.-J."/>
            <person name="Ramirez L."/>
            <person name="Alfaro M."/>
            <person name="Sun H."/>
            <person name="Tritt A."/>
            <person name="Yoshinaga Y."/>
            <person name="Zwiers L.-H."/>
            <person name="Turgeon B."/>
            <person name="Goodwin S."/>
            <person name="Spatafora J."/>
            <person name="Crous P."/>
            <person name="Grigoriev I."/>
        </authorList>
    </citation>
    <scope>NUCLEOTIDE SEQUENCE</scope>
    <source>
        <strain evidence="13">CBS 262.69</strain>
    </source>
</reference>
<dbReference type="HAMAP" id="MF_03193">
    <property type="entry name" value="COQ6_monooxygenase"/>
    <property type="match status" value="1"/>
</dbReference>
<name>A0A6G1I7D8_9PEZI</name>
<evidence type="ECO:0000256" key="3">
    <source>
        <dbReference type="ARBA" id="ARBA00022630"/>
    </source>
</evidence>
<dbReference type="EMBL" id="ML996689">
    <property type="protein sequence ID" value="KAF2403957.1"/>
    <property type="molecule type" value="Genomic_DNA"/>
</dbReference>
<dbReference type="NCBIfam" id="TIGR01988">
    <property type="entry name" value="Ubi-OHases"/>
    <property type="match status" value="1"/>
</dbReference>
<evidence type="ECO:0000256" key="7">
    <source>
        <dbReference type="ARBA" id="ARBA00023002"/>
    </source>
</evidence>
<evidence type="ECO:0000256" key="4">
    <source>
        <dbReference type="ARBA" id="ARBA00022688"/>
    </source>
</evidence>
<dbReference type="GO" id="GO:0106364">
    <property type="term" value="F:4-hydroxy-3-all-trans-polyprenylbenzoate oxygenase activity"/>
    <property type="evidence" value="ECO:0007669"/>
    <property type="project" value="UniProtKB-EC"/>
</dbReference>
<keyword evidence="9 11" id="KW-0496">Mitochondrion</keyword>
<keyword evidence="10 11" id="KW-0472">Membrane</keyword>
<comment type="subunit">
    <text evidence="11">Component of a multi-subunit COQ enzyme complex, composed of at least COQ3, COQ4, COQ5, COQ6, COQ7 and COQ9.</text>
</comment>
<dbReference type="GO" id="GO:0016712">
    <property type="term" value="F:oxidoreductase activity, acting on paired donors, with incorporation or reduction of molecular oxygen, reduced flavin or flavoprotein as one donor, and incorporation of one atom of oxygen"/>
    <property type="evidence" value="ECO:0007669"/>
    <property type="project" value="UniProtKB-UniRule"/>
</dbReference>
<dbReference type="InterPro" id="IPR036188">
    <property type="entry name" value="FAD/NAD-bd_sf"/>
</dbReference>
<keyword evidence="8 11" id="KW-0503">Monooxygenase</keyword>
<evidence type="ECO:0000256" key="9">
    <source>
        <dbReference type="ARBA" id="ARBA00023128"/>
    </source>
</evidence>
<organism evidence="13 14">
    <name type="scientific">Trichodelitschia bisporula</name>
    <dbReference type="NCBI Taxonomy" id="703511"/>
    <lineage>
        <taxon>Eukaryota</taxon>
        <taxon>Fungi</taxon>
        <taxon>Dikarya</taxon>
        <taxon>Ascomycota</taxon>
        <taxon>Pezizomycotina</taxon>
        <taxon>Dothideomycetes</taxon>
        <taxon>Dothideomycetes incertae sedis</taxon>
        <taxon>Phaeotrichales</taxon>
        <taxon>Phaeotrichaceae</taxon>
        <taxon>Trichodelitschia</taxon>
    </lineage>
</organism>
<dbReference type="UniPathway" id="UPA00232"/>
<dbReference type="EC" id="1.14.15.46" evidence="11"/>
<evidence type="ECO:0000256" key="6">
    <source>
        <dbReference type="ARBA" id="ARBA00022827"/>
    </source>
</evidence>
<comment type="pathway">
    <text evidence="11">Cofactor biosynthesis; ubiquinone biosynthesis.</text>
</comment>
<dbReference type="InterPro" id="IPR010971">
    <property type="entry name" value="UbiH/COQ6"/>
</dbReference>
<dbReference type="InterPro" id="IPR002938">
    <property type="entry name" value="FAD-bd"/>
</dbReference>
<dbReference type="PROSITE" id="PS01304">
    <property type="entry name" value="UBIH"/>
    <property type="match status" value="1"/>
</dbReference>
<dbReference type="InterPro" id="IPR018168">
    <property type="entry name" value="Ubi_Hdrlase_CS"/>
</dbReference>
<protein>
    <recommendedName>
        <fullName evidence="11">Ubiquinone biosynthesis monooxygenase COQ6, mitochondrial</fullName>
        <ecNumber evidence="11">1.14.15.45</ecNumber>
    </recommendedName>
    <alternativeName>
        <fullName evidence="11">2-methoxy-6-polyprenolphenol 4-hydroxylase</fullName>
        <ecNumber evidence="11">1.14.15.46</ecNumber>
    </alternativeName>
</protein>
<accession>A0A6G1I7D8</accession>
<dbReference type="OrthoDB" id="683240at2759"/>
<keyword evidence="13" id="KW-0830">Ubiquinone</keyword>
<keyword evidence="5 11" id="KW-0999">Mitochondrion inner membrane</keyword>
<keyword evidence="3 11" id="KW-0285">Flavoprotein</keyword>
<dbReference type="SUPFAM" id="SSF51905">
    <property type="entry name" value="FAD/NAD(P)-binding domain"/>
    <property type="match status" value="1"/>
</dbReference>
<proteinExistence type="inferred from homology"/>
<evidence type="ECO:0000256" key="2">
    <source>
        <dbReference type="ARBA" id="ARBA00005349"/>
    </source>
</evidence>
<dbReference type="GO" id="GO:0120538">
    <property type="term" value="F:2-methoxy-6-polyprenolphenol 4-hydroxylase activity"/>
    <property type="evidence" value="ECO:0007669"/>
    <property type="project" value="UniProtKB-EC"/>
</dbReference>
<feature type="domain" description="FAD-binding" evidence="12">
    <location>
        <begin position="37"/>
        <end position="400"/>
    </location>
</feature>
<evidence type="ECO:0000256" key="1">
    <source>
        <dbReference type="ARBA" id="ARBA00001974"/>
    </source>
</evidence>
<comment type="catalytic activity">
    <reaction evidence="11">
        <text>a 2-methoxy-6-(all-trans-polyprenyl)phenol + 2 reduced [2Fe-2S]-[ferredoxin] + O2 + 2 H(+) = a 2-methoxy-6-(all-trans-polyprenyl)benzene-1,4-diol + 2 oxidized [2Fe-2S]-[ferredoxin] + H2O</text>
        <dbReference type="Rhea" id="RHEA:81183"/>
        <dbReference type="Rhea" id="RHEA-COMP:9551"/>
        <dbReference type="Rhea" id="RHEA-COMP:10000"/>
        <dbReference type="Rhea" id="RHEA-COMP:10001"/>
        <dbReference type="Rhea" id="RHEA-COMP:10858"/>
        <dbReference type="ChEBI" id="CHEBI:15377"/>
        <dbReference type="ChEBI" id="CHEBI:15378"/>
        <dbReference type="ChEBI" id="CHEBI:15379"/>
        <dbReference type="ChEBI" id="CHEBI:33737"/>
        <dbReference type="ChEBI" id="CHEBI:33738"/>
        <dbReference type="ChEBI" id="CHEBI:62731"/>
        <dbReference type="ChEBI" id="CHEBI:84166"/>
        <dbReference type="EC" id="1.14.15.46"/>
    </reaction>
</comment>
<dbReference type="PRINTS" id="PR00420">
    <property type="entry name" value="RNGMNOXGNASE"/>
</dbReference>
<dbReference type="Proteomes" id="UP000799640">
    <property type="component" value="Unassembled WGS sequence"/>
</dbReference>
<dbReference type="Gene3D" id="3.50.50.60">
    <property type="entry name" value="FAD/NAD(P)-binding domain"/>
    <property type="match status" value="2"/>
</dbReference>
<evidence type="ECO:0000313" key="14">
    <source>
        <dbReference type="Proteomes" id="UP000799640"/>
    </source>
</evidence>
<dbReference type="AlphaFoldDB" id="A0A6G1I7D8"/>
<dbReference type="EC" id="1.14.15.45" evidence="11"/>
<dbReference type="InterPro" id="IPR051205">
    <property type="entry name" value="UbiH/COQ6_monooxygenase"/>
</dbReference>
<dbReference type="GO" id="GO:0071949">
    <property type="term" value="F:FAD binding"/>
    <property type="evidence" value="ECO:0007669"/>
    <property type="project" value="InterPro"/>
</dbReference>
<evidence type="ECO:0000256" key="5">
    <source>
        <dbReference type="ARBA" id="ARBA00022792"/>
    </source>
</evidence>
<dbReference type="PANTHER" id="PTHR43876:SF7">
    <property type="entry name" value="UBIQUINONE BIOSYNTHESIS MONOOXYGENASE COQ6, MITOCHONDRIAL"/>
    <property type="match status" value="1"/>
</dbReference>
<comment type="similarity">
    <text evidence="2 11">Belongs to the UbiH/COQ6 family.</text>
</comment>
<keyword evidence="14" id="KW-1185">Reference proteome</keyword>
<gene>
    <name evidence="11" type="primary">COQ6</name>
    <name evidence="13" type="ORF">EJ06DRAFT_541571</name>
</gene>
<evidence type="ECO:0000256" key="10">
    <source>
        <dbReference type="ARBA" id="ARBA00023136"/>
    </source>
</evidence>
<dbReference type="InterPro" id="IPR000689">
    <property type="entry name" value="UbQ_mOase_COQ6"/>
</dbReference>
<evidence type="ECO:0000259" key="12">
    <source>
        <dbReference type="Pfam" id="PF01494"/>
    </source>
</evidence>
<keyword evidence="4 11" id="KW-0831">Ubiquinone biosynthesis</keyword>
<evidence type="ECO:0000256" key="11">
    <source>
        <dbReference type="HAMAP-Rule" id="MF_03193"/>
    </source>
</evidence>
<keyword evidence="7 11" id="KW-0560">Oxidoreductase</keyword>
<comment type="function">
    <text evidence="11">FAD-dependent monooxygenase required for two non-consecutive steps during ubiquinone biosynthesis. Required for the C5-ring hydroxylation during ubiquinone biosynthesis by catalyzing the hydroxylation of 4-hydroxy-3-(all-trans-polyprenyl)benzoic acid to 3,4-dihydroxy-5-(all-trans-polyprenyl)benzoic acid. Also acts downstream of coq4, for the C1-hydroxylation during ubiquinone biosynthesis by catalyzing the hydroxylation of 2-methoxy-6-(all-trans-polyprenyl)phenol to 2-methoxy-6-(all-trans-polyprenyl)benzene-1,4-diol. The electrons required for the hydroxylation reaction are funneled indirectly to coq6 from NADPH via a ferredoxin/ferredoxin reductase system.</text>
</comment>
<dbReference type="PANTHER" id="PTHR43876">
    <property type="entry name" value="UBIQUINONE BIOSYNTHESIS MONOOXYGENASE COQ6, MITOCHONDRIAL"/>
    <property type="match status" value="1"/>
</dbReference>
<evidence type="ECO:0000256" key="8">
    <source>
        <dbReference type="ARBA" id="ARBA00023033"/>
    </source>
</evidence>
<dbReference type="GO" id="GO:0031314">
    <property type="term" value="C:extrinsic component of mitochondrial inner membrane"/>
    <property type="evidence" value="ECO:0007669"/>
    <property type="project" value="UniProtKB-UniRule"/>
</dbReference>
<keyword evidence="6 11" id="KW-0274">FAD</keyword>
<dbReference type="Pfam" id="PF01494">
    <property type="entry name" value="FAD_binding_3"/>
    <property type="match status" value="1"/>
</dbReference>
<comment type="cofactor">
    <cofactor evidence="1 11">
        <name>FAD</name>
        <dbReference type="ChEBI" id="CHEBI:57692"/>
    </cofactor>
</comment>
<evidence type="ECO:0000313" key="13">
    <source>
        <dbReference type="EMBL" id="KAF2403957.1"/>
    </source>
</evidence>
<sequence>MPPRPQWRPKRPIFLRTPCPRHLRFTSTTTGAPELFDVVCVGGGPAGLSLLAGLRSNPSTSHLKLALIEAQDITQPPRPVAPGSYSNRCSSLTPSSAAYLQRIGAWSQLDRSRVQPYTHMRVWDGLSSAAITFDPPSTSPIAYMVENTNLTTALSSLITSLGGVHTFSPARVSHIGHGPTTPTHDLSSWPTLSLSTGATLSARLLIGADGAASPVRSYAGIPSRGWDYGRVGVVASLRLSSDSAPKTAFQRFLTTGPVALLPLPGPYATLVWSTTPERAARLRGLSGEDFGACVDAAFRLGMVDIDYLHTMSRGQVEEVAWRKKHTAYSEADMPASVEAVQDGSVAAFPLKMRHADTYISNRLALVGDAAHTVHPLAGQGLNLGQADVAALVDVISDAVSTGGDIGSTLVLEEYVARRWGANHAMLGVCDKLHKLYSAEWGPLVGLRSLGLRAVDKLGPVKGFLMRQAAGM</sequence>
<comment type="subcellular location">
    <subcellularLocation>
        <location evidence="11">Mitochondrion inner membrane</location>
        <topology evidence="11">Peripheral membrane protein</topology>
        <orientation evidence="11">Matrix side</orientation>
    </subcellularLocation>
</comment>
<comment type="catalytic activity">
    <reaction evidence="11">
        <text>a 4-hydroxy-3-(all-trans-polyprenyl)benzoate + 2 reduced [2Fe-2S]-[ferredoxin] + O2 + 2 H(+) = a 3,4-dihydroxy-5-(all-trans-polyprenyl)benzoate + 2 oxidized [2Fe-2S]-[ferredoxin] + H2O</text>
        <dbReference type="Rhea" id="RHEA:81195"/>
        <dbReference type="Rhea" id="RHEA-COMP:9514"/>
        <dbReference type="Rhea" id="RHEA-COMP:10000"/>
        <dbReference type="Rhea" id="RHEA-COMP:10001"/>
        <dbReference type="Rhea" id="RHEA-COMP:10930"/>
        <dbReference type="ChEBI" id="CHEBI:15377"/>
        <dbReference type="ChEBI" id="CHEBI:15378"/>
        <dbReference type="ChEBI" id="CHEBI:15379"/>
        <dbReference type="ChEBI" id="CHEBI:33737"/>
        <dbReference type="ChEBI" id="CHEBI:33738"/>
        <dbReference type="ChEBI" id="CHEBI:64694"/>
        <dbReference type="ChEBI" id="CHEBI:78396"/>
        <dbReference type="EC" id="1.14.15.45"/>
    </reaction>
</comment>